<dbReference type="Proteomes" id="UP001596523">
    <property type="component" value="Unassembled WGS sequence"/>
</dbReference>
<feature type="DNA-binding region" description="H-T-H motif" evidence="4">
    <location>
        <begin position="33"/>
        <end position="52"/>
    </location>
</feature>
<evidence type="ECO:0000256" key="3">
    <source>
        <dbReference type="ARBA" id="ARBA00023163"/>
    </source>
</evidence>
<keyword evidence="1" id="KW-0805">Transcription regulation</keyword>
<reference evidence="7" key="1">
    <citation type="journal article" date="2019" name="Int. J. Syst. Evol. Microbiol.">
        <title>The Global Catalogue of Microorganisms (GCM) 10K type strain sequencing project: providing services to taxonomists for standard genome sequencing and annotation.</title>
        <authorList>
            <consortium name="The Broad Institute Genomics Platform"/>
            <consortium name="The Broad Institute Genome Sequencing Center for Infectious Disease"/>
            <person name="Wu L."/>
            <person name="Ma J."/>
        </authorList>
    </citation>
    <scope>NUCLEOTIDE SEQUENCE [LARGE SCALE GENOMIC DNA]</scope>
    <source>
        <strain evidence="7">SYNS20</strain>
    </source>
</reference>
<comment type="caution">
    <text evidence="6">The sequence shown here is derived from an EMBL/GenBank/DDBJ whole genome shotgun (WGS) entry which is preliminary data.</text>
</comment>
<dbReference type="NCBIfam" id="NF041196">
    <property type="entry name" value="ScbR_bind_reg"/>
    <property type="match status" value="1"/>
</dbReference>
<name>A0ABW2JXN8_9ACTN</name>
<dbReference type="InterPro" id="IPR036271">
    <property type="entry name" value="Tet_transcr_reg_TetR-rel_C_sf"/>
</dbReference>
<protein>
    <submittedName>
        <fullName evidence="6">ScbR family autoregulator-binding transcription factor</fullName>
    </submittedName>
</protein>
<dbReference type="PROSITE" id="PS01081">
    <property type="entry name" value="HTH_TETR_1"/>
    <property type="match status" value="1"/>
</dbReference>
<dbReference type="Gene3D" id="1.10.357.10">
    <property type="entry name" value="Tetracycline Repressor, domain 2"/>
    <property type="match status" value="1"/>
</dbReference>
<dbReference type="InterPro" id="IPR009057">
    <property type="entry name" value="Homeodomain-like_sf"/>
</dbReference>
<keyword evidence="2 4" id="KW-0238">DNA-binding</keyword>
<dbReference type="Pfam" id="PF00440">
    <property type="entry name" value="TetR_N"/>
    <property type="match status" value="1"/>
</dbReference>
<evidence type="ECO:0000256" key="1">
    <source>
        <dbReference type="ARBA" id="ARBA00023015"/>
    </source>
</evidence>
<accession>A0ABW2JXN8</accession>
<evidence type="ECO:0000256" key="4">
    <source>
        <dbReference type="PROSITE-ProRule" id="PRU00335"/>
    </source>
</evidence>
<sequence>MAEPKQERALKTRGDILYAAASAFDELGYKGASMREIMRRAGVTLGAVYFHFENKEALARAVILAQPQELVPRLHSEGIQRLVDFSLVWAHQLNVNPLMRAAVRLAVEQQAYGIGNDVSYGDFETLFEGWLKEAEDKGELAPGVDPAIVAEFLVGAFTGIQHYAHLAGSTDTLPERVIRMWRLLLPGVAKPKVAERIELDPVRGE</sequence>
<feature type="domain" description="HTH tetR-type" evidence="5">
    <location>
        <begin position="10"/>
        <end position="70"/>
    </location>
</feature>
<evidence type="ECO:0000256" key="2">
    <source>
        <dbReference type="ARBA" id="ARBA00023125"/>
    </source>
</evidence>
<evidence type="ECO:0000313" key="7">
    <source>
        <dbReference type="Proteomes" id="UP001596523"/>
    </source>
</evidence>
<evidence type="ECO:0000259" key="5">
    <source>
        <dbReference type="PROSITE" id="PS50977"/>
    </source>
</evidence>
<evidence type="ECO:0000313" key="6">
    <source>
        <dbReference type="EMBL" id="MFC7310295.1"/>
    </source>
</evidence>
<dbReference type="SUPFAM" id="SSF48498">
    <property type="entry name" value="Tetracyclin repressor-like, C-terminal domain"/>
    <property type="match status" value="1"/>
</dbReference>
<dbReference type="SUPFAM" id="SSF46689">
    <property type="entry name" value="Homeodomain-like"/>
    <property type="match status" value="1"/>
</dbReference>
<proteinExistence type="predicted"/>
<organism evidence="6 7">
    <name type="scientific">Streptomyces monticola</name>
    <dbReference type="NCBI Taxonomy" id="2666263"/>
    <lineage>
        <taxon>Bacteria</taxon>
        <taxon>Bacillati</taxon>
        <taxon>Actinomycetota</taxon>
        <taxon>Actinomycetes</taxon>
        <taxon>Kitasatosporales</taxon>
        <taxon>Streptomycetaceae</taxon>
        <taxon>Streptomyces</taxon>
    </lineage>
</organism>
<dbReference type="PRINTS" id="PR00455">
    <property type="entry name" value="HTHTETR"/>
</dbReference>
<keyword evidence="3" id="KW-0804">Transcription</keyword>
<dbReference type="InterPro" id="IPR001647">
    <property type="entry name" value="HTH_TetR"/>
</dbReference>
<dbReference type="PROSITE" id="PS50977">
    <property type="entry name" value="HTH_TETR_2"/>
    <property type="match status" value="1"/>
</dbReference>
<gene>
    <name evidence="6" type="ORF">ACFQVC_39550</name>
</gene>
<dbReference type="PANTHER" id="PTHR30055:SF234">
    <property type="entry name" value="HTH-TYPE TRANSCRIPTIONAL REGULATOR BETI"/>
    <property type="match status" value="1"/>
</dbReference>
<dbReference type="InterPro" id="IPR023772">
    <property type="entry name" value="DNA-bd_HTH_TetR-type_CS"/>
</dbReference>
<dbReference type="InterPro" id="IPR050109">
    <property type="entry name" value="HTH-type_TetR-like_transc_reg"/>
</dbReference>
<keyword evidence="7" id="KW-1185">Reference proteome</keyword>
<dbReference type="EMBL" id="JBHTCF010000031">
    <property type="protein sequence ID" value="MFC7310295.1"/>
    <property type="molecule type" value="Genomic_DNA"/>
</dbReference>
<dbReference type="InterPro" id="IPR047923">
    <property type="entry name" value="ArpA-like"/>
</dbReference>
<dbReference type="RefSeq" id="WP_381840546.1">
    <property type="nucleotide sequence ID" value="NZ_JBHTCF010000031.1"/>
</dbReference>
<dbReference type="PANTHER" id="PTHR30055">
    <property type="entry name" value="HTH-TYPE TRANSCRIPTIONAL REGULATOR RUTR"/>
    <property type="match status" value="1"/>
</dbReference>